<dbReference type="GO" id="GO:0005737">
    <property type="term" value="C:cytoplasm"/>
    <property type="evidence" value="ECO:0007669"/>
    <property type="project" value="TreeGrafter"/>
</dbReference>
<dbReference type="GO" id="GO:0071949">
    <property type="term" value="F:FAD binding"/>
    <property type="evidence" value="ECO:0007669"/>
    <property type="project" value="InterPro"/>
</dbReference>
<dbReference type="PANTHER" id="PTHR11530:SF11">
    <property type="entry name" value="D-ASPARTATE OXIDASE"/>
    <property type="match status" value="1"/>
</dbReference>
<comment type="caution">
    <text evidence="8">The sequence shown here is derived from an EMBL/GenBank/DDBJ whole genome shotgun (WGS) entry which is preliminary data.</text>
</comment>
<keyword evidence="5" id="KW-0560">Oxidoreductase</keyword>
<keyword evidence="9" id="KW-1185">Reference proteome</keyword>
<feature type="binding site" evidence="6">
    <location>
        <position position="310"/>
    </location>
    <ligand>
        <name>D-dopa</name>
        <dbReference type="ChEBI" id="CHEBI:149689"/>
    </ligand>
</feature>
<evidence type="ECO:0000313" key="8">
    <source>
        <dbReference type="EMBL" id="KAH3668802.1"/>
    </source>
</evidence>
<keyword evidence="3" id="KW-0285">Flavoprotein</keyword>
<dbReference type="RefSeq" id="XP_046063216.1">
    <property type="nucleotide sequence ID" value="XM_046203439.1"/>
</dbReference>
<feature type="domain" description="FAD dependent oxidoreductase" evidence="7">
    <location>
        <begin position="3"/>
        <end position="321"/>
    </location>
</feature>
<dbReference type="Proteomes" id="UP000769157">
    <property type="component" value="Unassembled WGS sequence"/>
</dbReference>
<reference evidence="8" key="1">
    <citation type="journal article" date="2021" name="Open Biol.">
        <title>Shared evolutionary footprints suggest mitochondrial oxidative damage underlies multiple complex I losses in fungi.</title>
        <authorList>
            <person name="Schikora-Tamarit M.A."/>
            <person name="Marcet-Houben M."/>
            <person name="Nosek J."/>
            <person name="Gabaldon T."/>
        </authorList>
    </citation>
    <scope>NUCLEOTIDE SEQUENCE</scope>
    <source>
        <strain evidence="8">CBS6075</strain>
    </source>
</reference>
<dbReference type="InterPro" id="IPR023209">
    <property type="entry name" value="DAO"/>
</dbReference>
<reference evidence="8" key="2">
    <citation type="submission" date="2021-01" db="EMBL/GenBank/DDBJ databases">
        <authorList>
            <person name="Schikora-Tamarit M.A."/>
        </authorList>
    </citation>
    <scope>NUCLEOTIDE SEQUENCE</scope>
    <source>
        <strain evidence="8">CBS6075</strain>
    </source>
</reference>
<sequence>MTYAIAGSGIVGLYTALNLLEAGVKGSEIVVVAKHLPGDQSIEYTSPWAGGNFSCISPDDAETLHFDKTTYTHLAAIRSLLGPGCGLDKRPSTEYWEYQPDSRKIDSLKTYLEDFRVVPQTDLPEGVVFGIKYTSWNFNCPFFLENLKNYLEATGVVFIRQTIKQIDDLFQLASIVFNCTGIGAKTLGGAQDDNVYPARGQVVVIRAPHINENRMRWGHKNVTYIIPRPDSGSQVVLGGYLQKHNWCADTWKSETDDILKRTGDLFPETAEDREIVRVACGLRPSREGGVRVEKETRGAGTLVHVSGLSGYGYQAGYGAARRGVGLVQPHKL</sequence>
<evidence type="ECO:0000256" key="5">
    <source>
        <dbReference type="ARBA" id="ARBA00023002"/>
    </source>
</evidence>
<organism evidence="8 9">
    <name type="scientific">Ogataea philodendri</name>
    <dbReference type="NCBI Taxonomy" id="1378263"/>
    <lineage>
        <taxon>Eukaryota</taxon>
        <taxon>Fungi</taxon>
        <taxon>Dikarya</taxon>
        <taxon>Ascomycota</taxon>
        <taxon>Saccharomycotina</taxon>
        <taxon>Pichiomycetes</taxon>
        <taxon>Pichiales</taxon>
        <taxon>Pichiaceae</taxon>
        <taxon>Ogataea</taxon>
    </lineage>
</organism>
<name>A0A9P8PCK4_9ASCO</name>
<gene>
    <name evidence="8" type="ORF">OGAPHI_002557</name>
</gene>
<comment type="cofactor">
    <cofactor evidence="1 6">
        <name>FAD</name>
        <dbReference type="ChEBI" id="CHEBI:57692"/>
    </cofactor>
</comment>
<dbReference type="Gene3D" id="3.40.50.720">
    <property type="entry name" value="NAD(P)-binding Rossmann-like Domain"/>
    <property type="match status" value="1"/>
</dbReference>
<dbReference type="SUPFAM" id="SSF54373">
    <property type="entry name" value="FAD-linked reductases, C-terminal domain"/>
    <property type="match status" value="1"/>
</dbReference>
<dbReference type="EMBL" id="JAEUBE010000158">
    <property type="protein sequence ID" value="KAH3668802.1"/>
    <property type="molecule type" value="Genomic_DNA"/>
</dbReference>
<dbReference type="PIRSF" id="PIRSF000189">
    <property type="entry name" value="D-aa_oxidase"/>
    <property type="match status" value="1"/>
</dbReference>
<feature type="binding site" evidence="6">
    <location>
        <position position="224"/>
    </location>
    <ligand>
        <name>D-dopa</name>
        <dbReference type="ChEBI" id="CHEBI:149689"/>
    </ligand>
</feature>
<feature type="binding site" evidence="6">
    <location>
        <position position="180"/>
    </location>
    <ligand>
        <name>FAD</name>
        <dbReference type="ChEBI" id="CHEBI:57692"/>
    </ligand>
</feature>
<dbReference type="PANTHER" id="PTHR11530">
    <property type="entry name" value="D-AMINO ACID OXIDASE"/>
    <property type="match status" value="1"/>
</dbReference>
<feature type="binding site" evidence="6">
    <location>
        <position position="283"/>
    </location>
    <ligand>
        <name>D-serine</name>
        <dbReference type="ChEBI" id="CHEBI:35247"/>
    </ligand>
</feature>
<comment type="similarity">
    <text evidence="2">Belongs to the DAMOX/DASOX family.</text>
</comment>
<dbReference type="GO" id="GO:0003884">
    <property type="term" value="F:D-amino-acid oxidase activity"/>
    <property type="evidence" value="ECO:0007669"/>
    <property type="project" value="InterPro"/>
</dbReference>
<dbReference type="Pfam" id="PF01266">
    <property type="entry name" value="DAO"/>
    <property type="match status" value="1"/>
</dbReference>
<dbReference type="OrthoDB" id="2015447at2759"/>
<proteinExistence type="inferred from homology"/>
<evidence type="ECO:0000256" key="2">
    <source>
        <dbReference type="ARBA" id="ARBA00006730"/>
    </source>
</evidence>
<evidence type="ECO:0000256" key="6">
    <source>
        <dbReference type="PIRSR" id="PIRSR000189-1"/>
    </source>
</evidence>
<dbReference type="AlphaFoldDB" id="A0A9P8PCK4"/>
<dbReference type="GO" id="GO:0019478">
    <property type="term" value="P:D-amino acid catabolic process"/>
    <property type="evidence" value="ECO:0007669"/>
    <property type="project" value="TreeGrafter"/>
</dbReference>
<dbReference type="SUPFAM" id="SSF51971">
    <property type="entry name" value="Nucleotide-binding domain"/>
    <property type="match status" value="1"/>
</dbReference>
<evidence type="ECO:0000259" key="7">
    <source>
        <dbReference type="Pfam" id="PF01266"/>
    </source>
</evidence>
<evidence type="ECO:0000256" key="3">
    <source>
        <dbReference type="ARBA" id="ARBA00022630"/>
    </source>
</evidence>
<evidence type="ECO:0000313" key="9">
    <source>
        <dbReference type="Proteomes" id="UP000769157"/>
    </source>
</evidence>
<keyword evidence="4 6" id="KW-0274">FAD</keyword>
<dbReference type="Gene3D" id="3.30.9.10">
    <property type="entry name" value="D-Amino Acid Oxidase, subunit A, domain 2"/>
    <property type="match status" value="1"/>
</dbReference>
<dbReference type="InterPro" id="IPR006076">
    <property type="entry name" value="FAD-dep_OxRdtase"/>
</dbReference>
<dbReference type="GeneID" id="70234524"/>
<feature type="binding site" evidence="6">
    <location>
        <begin position="45"/>
        <end position="46"/>
    </location>
    <ligand>
        <name>FAD</name>
        <dbReference type="ChEBI" id="CHEBI:57692"/>
    </ligand>
</feature>
<accession>A0A9P8PCK4</accession>
<evidence type="ECO:0000256" key="1">
    <source>
        <dbReference type="ARBA" id="ARBA00001974"/>
    </source>
</evidence>
<evidence type="ECO:0000256" key="4">
    <source>
        <dbReference type="ARBA" id="ARBA00022827"/>
    </source>
</evidence>
<protein>
    <recommendedName>
        <fullName evidence="7">FAD dependent oxidoreductase domain-containing protein</fullName>
    </recommendedName>
</protein>